<evidence type="ECO:0000313" key="3">
    <source>
        <dbReference type="Proteomes" id="UP000298787"/>
    </source>
</evidence>
<proteinExistence type="predicted"/>
<organism evidence="2 3">
    <name type="scientific">Collichthys lucidus</name>
    <name type="common">Big head croaker</name>
    <name type="synonym">Sciaena lucida</name>
    <dbReference type="NCBI Taxonomy" id="240159"/>
    <lineage>
        <taxon>Eukaryota</taxon>
        <taxon>Metazoa</taxon>
        <taxon>Chordata</taxon>
        <taxon>Craniata</taxon>
        <taxon>Vertebrata</taxon>
        <taxon>Euteleostomi</taxon>
        <taxon>Actinopterygii</taxon>
        <taxon>Neopterygii</taxon>
        <taxon>Teleostei</taxon>
        <taxon>Neoteleostei</taxon>
        <taxon>Acanthomorphata</taxon>
        <taxon>Eupercaria</taxon>
        <taxon>Sciaenidae</taxon>
        <taxon>Collichthys</taxon>
    </lineage>
</organism>
<keyword evidence="3" id="KW-1185">Reference proteome</keyword>
<reference evidence="2 3" key="1">
    <citation type="submission" date="2019-01" db="EMBL/GenBank/DDBJ databases">
        <title>Genome Assembly of Collichthys lucidus.</title>
        <authorList>
            <person name="Cai M."/>
            <person name="Xiao S."/>
        </authorList>
    </citation>
    <scope>NUCLEOTIDE SEQUENCE [LARGE SCALE GENOMIC DNA]</scope>
    <source>
        <strain evidence="2">JT15FE1705JMU</strain>
        <tissue evidence="2">Muscle</tissue>
    </source>
</reference>
<name>A0A4U5V164_COLLU</name>
<sequence>MLPAFAKVLFSFLSDLLHVDSHPALGQCERNASWAIVKDDVLNLRPEHFCSDCDHFARRGVLTALFSRLFVPDTSTAQKEFYGSFKPQNKKTLGQSLAGCMDASVHSRRFRKLSEGLCLSSSTLNLKTLYLQKPFSLL</sequence>
<accession>A0A4U5V164</accession>
<dbReference type="Proteomes" id="UP000298787">
    <property type="component" value="Chromosome 13"/>
</dbReference>
<dbReference type="EMBL" id="CM014090">
    <property type="protein sequence ID" value="TKS81118.1"/>
    <property type="molecule type" value="Genomic_DNA"/>
</dbReference>
<evidence type="ECO:0000256" key="1">
    <source>
        <dbReference type="SAM" id="SignalP"/>
    </source>
</evidence>
<protein>
    <submittedName>
        <fullName evidence="2">Uncharacterized protein</fullName>
    </submittedName>
</protein>
<dbReference type="AlphaFoldDB" id="A0A4U5V164"/>
<feature type="chain" id="PRO_5020533612" evidence="1">
    <location>
        <begin position="22"/>
        <end position="138"/>
    </location>
</feature>
<feature type="signal peptide" evidence="1">
    <location>
        <begin position="1"/>
        <end position="21"/>
    </location>
</feature>
<keyword evidence="1" id="KW-0732">Signal</keyword>
<evidence type="ECO:0000313" key="2">
    <source>
        <dbReference type="EMBL" id="TKS81118.1"/>
    </source>
</evidence>
<gene>
    <name evidence="2" type="ORF">D9C73_015222</name>
</gene>